<keyword evidence="1" id="KW-0812">Transmembrane</keyword>
<keyword evidence="1" id="KW-0472">Membrane</keyword>
<organism evidence="1">
    <name type="scientific">Macaca fascicularis</name>
    <name type="common">Crab-eating macaque</name>
    <name type="synonym">Cynomolgus monkey</name>
    <dbReference type="NCBI Taxonomy" id="9541"/>
    <lineage>
        <taxon>Eukaryota</taxon>
        <taxon>Metazoa</taxon>
        <taxon>Chordata</taxon>
        <taxon>Craniata</taxon>
        <taxon>Vertebrata</taxon>
        <taxon>Euteleostomi</taxon>
        <taxon>Mammalia</taxon>
        <taxon>Eutheria</taxon>
        <taxon>Euarchontoglires</taxon>
        <taxon>Primates</taxon>
        <taxon>Haplorrhini</taxon>
        <taxon>Catarrhini</taxon>
        <taxon>Cercopithecidae</taxon>
        <taxon>Cercopithecinae</taxon>
        <taxon>Macaca</taxon>
    </lineage>
</organism>
<dbReference type="EMBL" id="AB172226">
    <property type="protein sequence ID" value="BAE89288.1"/>
    <property type="molecule type" value="mRNA"/>
</dbReference>
<sequence length="50" mass="5831">MISNRILISFERMTYSRETRFLVSDLNSQSLEVITPILTTAKKPEQTENQ</sequence>
<dbReference type="AlphaFoldDB" id="I7GMJ6"/>
<accession>I7GMJ6</accession>
<name>I7GMJ6_MACFA</name>
<evidence type="ECO:0000313" key="1">
    <source>
        <dbReference type="EMBL" id="BAE89288.1"/>
    </source>
</evidence>
<protein>
    <submittedName>
        <fullName evidence="1">Macaca fascicularis brain cDNA clone: QflA-17206, similar to human claudin 11 (oligodendrocyte transmembrane protein)(CLDN11), mRNA, RefSeq: NM_005602.4</fullName>
    </submittedName>
</protein>
<proteinExistence type="evidence at transcript level"/>
<reference evidence="1" key="1">
    <citation type="journal article" date="2007" name="PLoS Biol.">
        <title>Rate of evolution in brain-expressed genes in humans and other primates.</title>
        <authorList>
            <person name="Wang H.-Y."/>
            <person name="Chien H.-C."/>
            <person name="Osada N."/>
            <person name="Hashimoto K."/>
            <person name="Sugano S."/>
            <person name="Gojobori T."/>
            <person name="Chou C.-K."/>
            <person name="Tsai S.-F."/>
            <person name="Wu C.-I."/>
            <person name="Shen C.-K.J."/>
        </authorList>
    </citation>
    <scope>NUCLEOTIDE SEQUENCE</scope>
</reference>